<feature type="region of interest" description="Disordered" evidence="2">
    <location>
        <begin position="1"/>
        <end position="36"/>
    </location>
</feature>
<accession>A0A5M9ZJW8</accession>
<dbReference type="AlphaFoldDB" id="A0A5M9ZJW8"/>
<evidence type="ECO:0000256" key="1">
    <source>
        <dbReference type="ARBA" id="ARBA00022801"/>
    </source>
</evidence>
<dbReference type="OrthoDB" id="9795554at2"/>
<evidence type="ECO:0000259" key="3">
    <source>
        <dbReference type="Pfam" id="PF03629"/>
    </source>
</evidence>
<evidence type="ECO:0000256" key="2">
    <source>
        <dbReference type="SAM" id="MobiDB-lite"/>
    </source>
</evidence>
<dbReference type="EMBL" id="RZUI01000016">
    <property type="protein sequence ID" value="KAA8827870.1"/>
    <property type="molecule type" value="Genomic_DNA"/>
</dbReference>
<dbReference type="SUPFAM" id="SSF52266">
    <property type="entry name" value="SGNH hydrolase"/>
    <property type="match status" value="1"/>
</dbReference>
<proteinExistence type="predicted"/>
<keyword evidence="1" id="KW-0378">Hydrolase</keyword>
<gene>
    <name evidence="4" type="ORF">EMO89_10025</name>
</gene>
<evidence type="ECO:0000313" key="5">
    <source>
        <dbReference type="Proteomes" id="UP000412028"/>
    </source>
</evidence>
<dbReference type="InterPro" id="IPR039329">
    <property type="entry name" value="SIAE"/>
</dbReference>
<dbReference type="Proteomes" id="UP000412028">
    <property type="component" value="Unassembled WGS sequence"/>
</dbReference>
<dbReference type="Gene3D" id="3.40.50.1110">
    <property type="entry name" value="SGNH hydrolase"/>
    <property type="match status" value="1"/>
</dbReference>
<dbReference type="RefSeq" id="WP_150381963.1">
    <property type="nucleotide sequence ID" value="NZ_RZUI01000016.1"/>
</dbReference>
<organism evidence="4 5">
    <name type="scientific">Bifidobacterium tissieri</name>
    <dbReference type="NCBI Taxonomy" id="1630162"/>
    <lineage>
        <taxon>Bacteria</taxon>
        <taxon>Bacillati</taxon>
        <taxon>Actinomycetota</taxon>
        <taxon>Actinomycetes</taxon>
        <taxon>Bifidobacteriales</taxon>
        <taxon>Bifidobacteriaceae</taxon>
        <taxon>Bifidobacterium</taxon>
    </lineage>
</organism>
<dbReference type="GO" id="GO:0001681">
    <property type="term" value="F:sialate O-acetylesterase activity"/>
    <property type="evidence" value="ECO:0007669"/>
    <property type="project" value="InterPro"/>
</dbReference>
<dbReference type="PANTHER" id="PTHR22901">
    <property type="entry name" value="SIALATE O-ACETYLESTERASE"/>
    <property type="match status" value="1"/>
</dbReference>
<dbReference type="GO" id="GO:0005975">
    <property type="term" value="P:carbohydrate metabolic process"/>
    <property type="evidence" value="ECO:0007669"/>
    <property type="project" value="TreeGrafter"/>
</dbReference>
<dbReference type="PANTHER" id="PTHR22901:SF0">
    <property type="entry name" value="SIALATE O-ACETYLESTERASE"/>
    <property type="match status" value="1"/>
</dbReference>
<protein>
    <submittedName>
        <fullName evidence="4">9-O-acetylesterase</fullName>
    </submittedName>
</protein>
<feature type="domain" description="Sialate O-acetylesterase" evidence="3">
    <location>
        <begin position="334"/>
        <end position="454"/>
    </location>
</feature>
<dbReference type="InterPro" id="IPR036514">
    <property type="entry name" value="SGNH_hydro_sf"/>
</dbReference>
<name>A0A5M9ZJW8_9BIFI</name>
<reference evidence="4 5" key="1">
    <citation type="journal article" date="2019" name="Syst. Appl. Microbiol.">
        <title>Characterization of Bifidobacterium species in feaces of the Egyptian fruit bat: Description of B. vespertilionis sp. nov. and B. rousetti sp. nov.</title>
        <authorList>
            <person name="Modesto M."/>
            <person name="Satti M."/>
            <person name="Watanabe K."/>
            <person name="Puglisi E."/>
            <person name="Morelli L."/>
            <person name="Huang C.-H."/>
            <person name="Liou J.-S."/>
            <person name="Miyashita M."/>
            <person name="Tamura T."/>
            <person name="Saito S."/>
            <person name="Mori K."/>
            <person name="Huang L."/>
            <person name="Sciavilla P."/>
            <person name="Sandri C."/>
            <person name="Spiezio C."/>
            <person name="Vitali F."/>
            <person name="Cavalieri D."/>
            <person name="Perpetuini G."/>
            <person name="Tofalo R."/>
            <person name="Bonetti A."/>
            <person name="Arita M."/>
            <person name="Mattarelli P."/>
        </authorList>
    </citation>
    <scope>NUCLEOTIDE SEQUENCE [LARGE SCALE GENOMIC DNA]</scope>
    <source>
        <strain evidence="4 5">RST7</strain>
    </source>
</reference>
<dbReference type="InterPro" id="IPR005181">
    <property type="entry name" value="SASA"/>
</dbReference>
<comment type="caution">
    <text evidence="4">The sequence shown here is derived from an EMBL/GenBank/DDBJ whole genome shotgun (WGS) entry which is preliminary data.</text>
</comment>
<dbReference type="Pfam" id="PF03629">
    <property type="entry name" value="SASA"/>
    <property type="match status" value="1"/>
</dbReference>
<sequence>MTASIITGPAPGSSITDTDDTTAAQTEETDRSPRNARTHFTVAAVFSDHMVLQRRRPIAVFGTATPGTPITASILPSPPSEGNAISHAPCCTPQETATVRTTTEGRWQVTLPAMGACAAPHRLTVTDGTETVQFDDVLIGEVWLAGGQSNMELELRNSLHPEAAVDNAHDPLLRFYNTPKTGAVDERAERKSGWSVCTPQSAGVMSAVAYYFANRLRAELAGTTEVTIPVGIVDCYIGGTSITCWMSRQRLETSTAGREYLNRYDDQVAGRELDAMRHDWTTWQTNFNAWNANIDAARTAEPDVTWETLNAQYGECPWPPPMTPFSQYRPCGAFEAMVSRVAPYTVRGVMWYQGEEDEAYCERYRTLLGDMIDEWRGLWNDRLPFLIVQLPRWIAKSEADAGRDVMHWPVIRAAQMDAARTIPDVHTVVTLDCGEFDNIHPLDKKTVGDRLAAMALRRVYGNGDESDNGMFTGNGPVVDGPESTACVRADGNGMIVIFRHADGLHFGHYNGDDLGINRDDVALGSPIDTAELPANASGFALSGGDGVWHAASARILADDEHDSGSGNDAGRRRVQVWSTAVPEPCAVRYGWFSWGPAPLFNDAGLPAEPFTRER</sequence>
<evidence type="ECO:0000313" key="4">
    <source>
        <dbReference type="EMBL" id="KAA8827870.1"/>
    </source>
</evidence>